<evidence type="ECO:0000313" key="3">
    <source>
        <dbReference type="EMBL" id="KAF9603058.1"/>
    </source>
</evidence>
<evidence type="ECO:0008006" key="5">
    <source>
        <dbReference type="Google" id="ProtNLM"/>
    </source>
</evidence>
<dbReference type="Proteomes" id="UP000631114">
    <property type="component" value="Unassembled WGS sequence"/>
</dbReference>
<dbReference type="PANTHER" id="PTHR33232:SF11">
    <property type="entry name" value="PROTEIN SIEVE ELEMENT OCCLUSION C"/>
    <property type="match status" value="1"/>
</dbReference>
<dbReference type="PANTHER" id="PTHR33232">
    <property type="entry name" value="PROTEIN SIEVE ELEMENT OCCLUSION B-LIKE"/>
    <property type="match status" value="1"/>
</dbReference>
<name>A0A835HTQ1_9MAGN</name>
<evidence type="ECO:0000259" key="2">
    <source>
        <dbReference type="Pfam" id="PF14577"/>
    </source>
</evidence>
<protein>
    <recommendedName>
        <fullName evidence="5">Protein SIEVE ELEMENT OCCLUSION C</fullName>
    </recommendedName>
</protein>
<evidence type="ECO:0000313" key="4">
    <source>
        <dbReference type="Proteomes" id="UP000631114"/>
    </source>
</evidence>
<dbReference type="InterPro" id="IPR027944">
    <property type="entry name" value="SEO_C"/>
</dbReference>
<dbReference type="OrthoDB" id="1670392at2759"/>
<comment type="caution">
    <text evidence="3">The sequence shown here is derived from an EMBL/GenBank/DDBJ whole genome shotgun (WGS) entry which is preliminary data.</text>
</comment>
<proteinExistence type="predicted"/>
<reference evidence="3 4" key="1">
    <citation type="submission" date="2020-10" db="EMBL/GenBank/DDBJ databases">
        <title>The Coptis chinensis genome and diversification of protoberbering-type alkaloids.</title>
        <authorList>
            <person name="Wang B."/>
            <person name="Shu S."/>
            <person name="Song C."/>
            <person name="Liu Y."/>
        </authorList>
    </citation>
    <scope>NUCLEOTIDE SEQUENCE [LARGE SCALE GENOMIC DNA]</scope>
    <source>
        <strain evidence="3">HL-2020</strain>
        <tissue evidence="3">Leaf</tissue>
    </source>
</reference>
<evidence type="ECO:0000259" key="1">
    <source>
        <dbReference type="Pfam" id="PF14576"/>
    </source>
</evidence>
<sequence>MKGCTETPAMQPAVKNELLRRSFLSLEKDILVQKILLTHDPDGRHIDSQMLLQGMENVMARYHMLQVSESHLAAMAGDNICDVEVVGADEVLGHTIHLISQQIQCKCSGDGDSHGKTMTLLDLLRNFTWDAKIVIVLAAFATSYGQFWLVIQLHAHNPLAVLVALLKQLPNNLSAFKPRFKALTLLVKSMVDVSKCILEFESLIVQNIKLDDKPMVTTKSEIYIAVYWVIRKDKLRGKLSYLFKESHMDNQQVLCTLISLKDDMPLKGCSSSAKLGVSELLNKVVVLLISKPDILPLEDLLFLVQQTRSLPQDDELQKTYEIVWVPISSSNTWSNTEVEVFNLLSNTLPWYSIRHPWLLSSVVVKYVKQVWNFVDEPLMVVLDPRGRVSSTDAISMVFIWGSVAYPFATWREEQLWQDANWSLKVVIDGVDPLMAMRVEEGRTICLYGSDDLQWIREFTHKIREITRAGVQLELVYVGKSKPDATVSNIISAIAREKLSGYLSLQDIHFFWLRLESIQRSKLQLGKSTDTDRILKEVVSLTSRDDSKNGWALLGQGSSPDTVQSHGSDLIKCLSLFPVWVRNIEKLGFLGALRTTLDHGCPPFPKCCYRSNIVPYFEGWTEGTVVCEECKRSMEKLILYQCQGTQ</sequence>
<gene>
    <name evidence="3" type="ORF">IFM89_033783</name>
</gene>
<dbReference type="Pfam" id="PF14576">
    <property type="entry name" value="SEO_N"/>
    <property type="match status" value="1"/>
</dbReference>
<dbReference type="InterPro" id="IPR027942">
    <property type="entry name" value="SEO_N"/>
</dbReference>
<feature type="domain" description="Sieve element occlusion N-terminal" evidence="1">
    <location>
        <begin position="28"/>
        <end position="231"/>
    </location>
</feature>
<keyword evidence="4" id="KW-1185">Reference proteome</keyword>
<dbReference type="Pfam" id="PF14577">
    <property type="entry name" value="SEO_C"/>
    <property type="match status" value="1"/>
</dbReference>
<accession>A0A835HTQ1</accession>
<organism evidence="3 4">
    <name type="scientific">Coptis chinensis</name>
    <dbReference type="NCBI Taxonomy" id="261450"/>
    <lineage>
        <taxon>Eukaryota</taxon>
        <taxon>Viridiplantae</taxon>
        <taxon>Streptophyta</taxon>
        <taxon>Embryophyta</taxon>
        <taxon>Tracheophyta</taxon>
        <taxon>Spermatophyta</taxon>
        <taxon>Magnoliopsida</taxon>
        <taxon>Ranunculales</taxon>
        <taxon>Ranunculaceae</taxon>
        <taxon>Coptidoideae</taxon>
        <taxon>Coptis</taxon>
    </lineage>
</organism>
<feature type="domain" description="Sieve element occlusion C-terminal" evidence="2">
    <location>
        <begin position="411"/>
        <end position="642"/>
    </location>
</feature>
<dbReference type="GO" id="GO:0010088">
    <property type="term" value="P:phloem development"/>
    <property type="evidence" value="ECO:0007669"/>
    <property type="project" value="InterPro"/>
</dbReference>
<dbReference type="EMBL" id="JADFTS010000006">
    <property type="protein sequence ID" value="KAF9603058.1"/>
    <property type="molecule type" value="Genomic_DNA"/>
</dbReference>
<dbReference type="InterPro" id="IPR039299">
    <property type="entry name" value="SEOA"/>
</dbReference>
<dbReference type="AlphaFoldDB" id="A0A835HTQ1"/>